<gene>
    <name evidence="2" type="ORF">FL83_03168</name>
</gene>
<feature type="non-terminal residue" evidence="2">
    <location>
        <position position="1"/>
    </location>
</feature>
<sequence length="68" mass="7968">MLYKPNHNHSSAQRKESQHKNSTHRRSSNLGSSRSRCDEAPLASPEQEFLCEKRNILVKLTKKQQKRH</sequence>
<feature type="region of interest" description="Disordered" evidence="1">
    <location>
        <begin position="1"/>
        <end position="44"/>
    </location>
</feature>
<organism evidence="2 3">
    <name type="scientific">Caenorhabditis latens</name>
    <dbReference type="NCBI Taxonomy" id="1503980"/>
    <lineage>
        <taxon>Eukaryota</taxon>
        <taxon>Metazoa</taxon>
        <taxon>Ecdysozoa</taxon>
        <taxon>Nematoda</taxon>
        <taxon>Chromadorea</taxon>
        <taxon>Rhabditida</taxon>
        <taxon>Rhabditina</taxon>
        <taxon>Rhabditomorpha</taxon>
        <taxon>Rhabditoidea</taxon>
        <taxon>Rhabditidae</taxon>
        <taxon>Peloderinae</taxon>
        <taxon>Caenorhabditis</taxon>
    </lineage>
</organism>
<protein>
    <submittedName>
        <fullName evidence="2">Uncharacterized protein</fullName>
    </submittedName>
</protein>
<evidence type="ECO:0000313" key="3">
    <source>
        <dbReference type="Proteomes" id="UP000216463"/>
    </source>
</evidence>
<comment type="caution">
    <text evidence="2">The sequence shown here is derived from an EMBL/GenBank/DDBJ whole genome shotgun (WGS) entry which is preliminary data.</text>
</comment>
<name>A0A261CJ10_9PELO</name>
<accession>A0A261CJ10</accession>
<dbReference type="AlphaFoldDB" id="A0A261CJ10"/>
<dbReference type="Proteomes" id="UP000216463">
    <property type="component" value="Unassembled WGS sequence"/>
</dbReference>
<reference evidence="2" key="1">
    <citation type="submission" date="2017-07" db="EMBL/GenBank/DDBJ databases">
        <title>Caenorhabditis latens genome sequence.</title>
        <authorList>
            <person name="Fierst J.L."/>
        </authorList>
    </citation>
    <scope>NUCLEOTIDE SEQUENCE [LARGE SCALE GENOMIC DNA]</scope>
    <source>
        <strain evidence="2">PX534</strain>
    </source>
</reference>
<dbReference type="EMBL" id="NIPN01000005">
    <property type="protein sequence ID" value="OZG22483.1"/>
    <property type="molecule type" value="Genomic_DNA"/>
</dbReference>
<keyword evidence="3" id="KW-1185">Reference proteome</keyword>
<evidence type="ECO:0000313" key="2">
    <source>
        <dbReference type="EMBL" id="OZG22483.1"/>
    </source>
</evidence>
<evidence type="ECO:0000256" key="1">
    <source>
        <dbReference type="SAM" id="MobiDB-lite"/>
    </source>
</evidence>
<proteinExistence type="predicted"/>